<evidence type="ECO:0000313" key="1">
    <source>
        <dbReference type="EMBL" id="GIY54186.1"/>
    </source>
</evidence>
<organism evidence="1 2">
    <name type="scientific">Caerostris extrusa</name>
    <name type="common">Bark spider</name>
    <name type="synonym">Caerostris bankana</name>
    <dbReference type="NCBI Taxonomy" id="172846"/>
    <lineage>
        <taxon>Eukaryota</taxon>
        <taxon>Metazoa</taxon>
        <taxon>Ecdysozoa</taxon>
        <taxon>Arthropoda</taxon>
        <taxon>Chelicerata</taxon>
        <taxon>Arachnida</taxon>
        <taxon>Araneae</taxon>
        <taxon>Araneomorphae</taxon>
        <taxon>Entelegynae</taxon>
        <taxon>Araneoidea</taxon>
        <taxon>Araneidae</taxon>
        <taxon>Caerostris</taxon>
    </lineage>
</organism>
<dbReference type="AlphaFoldDB" id="A0AAV4U8U2"/>
<sequence>MKFFVKTPFSSTLNFGVSKRRLNPYTPFSEDSCLSSLILDMQPAFSFAQPRRRTHLLCFSFVSPLALVVDSGEIGDNDGYWAFLRIHPEAFSLAPLWGYEPIIRNNKTQSTIHQVLPTQNNNKII</sequence>
<gene>
    <name evidence="1" type="ORF">CEXT_528201</name>
</gene>
<comment type="caution">
    <text evidence="1">The sequence shown here is derived from an EMBL/GenBank/DDBJ whole genome shotgun (WGS) entry which is preliminary data.</text>
</comment>
<keyword evidence="2" id="KW-1185">Reference proteome</keyword>
<name>A0AAV4U8U2_CAEEX</name>
<dbReference type="EMBL" id="BPLR01012479">
    <property type="protein sequence ID" value="GIY54186.1"/>
    <property type="molecule type" value="Genomic_DNA"/>
</dbReference>
<evidence type="ECO:0000313" key="2">
    <source>
        <dbReference type="Proteomes" id="UP001054945"/>
    </source>
</evidence>
<proteinExistence type="predicted"/>
<dbReference type="Proteomes" id="UP001054945">
    <property type="component" value="Unassembled WGS sequence"/>
</dbReference>
<reference evidence="1 2" key="1">
    <citation type="submission" date="2021-06" db="EMBL/GenBank/DDBJ databases">
        <title>Caerostris extrusa draft genome.</title>
        <authorList>
            <person name="Kono N."/>
            <person name="Arakawa K."/>
        </authorList>
    </citation>
    <scope>NUCLEOTIDE SEQUENCE [LARGE SCALE GENOMIC DNA]</scope>
</reference>
<accession>A0AAV4U8U2</accession>
<protein>
    <submittedName>
        <fullName evidence="1">Uncharacterized protein</fullName>
    </submittedName>
</protein>